<dbReference type="Gene3D" id="2.60.40.10">
    <property type="entry name" value="Immunoglobulins"/>
    <property type="match status" value="2"/>
</dbReference>
<gene>
    <name evidence="5" type="ORF">J5A65_10480</name>
</gene>
<reference evidence="5 6" key="1">
    <citation type="submission" date="2021-03" db="EMBL/GenBank/DDBJ databases">
        <title>Human Oral Microbial Genomes.</title>
        <authorList>
            <person name="Johnston C.D."/>
            <person name="Chen T."/>
            <person name="Dewhirst F.E."/>
        </authorList>
    </citation>
    <scope>NUCLEOTIDE SEQUENCE [LARGE SCALE GENOMIC DNA]</scope>
    <source>
        <strain evidence="5 6">DSMZ 100122</strain>
    </source>
</reference>
<keyword evidence="2" id="KW-0624">Polysaccharide degradation</keyword>
<protein>
    <recommendedName>
        <fullName evidence="4">Fibronectin type-III domain-containing protein</fullName>
    </recommendedName>
</protein>
<feature type="domain" description="Fibronectin type-III" evidence="4">
    <location>
        <begin position="1655"/>
        <end position="1747"/>
    </location>
</feature>
<keyword evidence="2" id="KW-0119">Carbohydrate metabolism</keyword>
<evidence type="ECO:0000256" key="2">
    <source>
        <dbReference type="ARBA" id="ARBA00023326"/>
    </source>
</evidence>
<feature type="region of interest" description="Disordered" evidence="3">
    <location>
        <begin position="350"/>
        <end position="392"/>
    </location>
</feature>
<dbReference type="InterPro" id="IPR040853">
    <property type="entry name" value="RapA2_cadherin-like"/>
</dbReference>
<proteinExistence type="predicted"/>
<keyword evidence="6" id="KW-1185">Reference proteome</keyword>
<dbReference type="InterPro" id="IPR003961">
    <property type="entry name" value="FN3_dom"/>
</dbReference>
<dbReference type="PROSITE" id="PS50853">
    <property type="entry name" value="FN3"/>
    <property type="match status" value="4"/>
</dbReference>
<evidence type="ECO:0000256" key="3">
    <source>
        <dbReference type="SAM" id="MobiDB-lite"/>
    </source>
</evidence>
<dbReference type="RefSeq" id="WP_212321763.1">
    <property type="nucleotide sequence ID" value="NZ_CP072384.1"/>
</dbReference>
<feature type="compositionally biased region" description="Basic and acidic residues" evidence="3">
    <location>
        <begin position="2015"/>
        <end position="2025"/>
    </location>
</feature>
<feature type="compositionally biased region" description="Polar residues" evidence="3">
    <location>
        <begin position="1623"/>
        <end position="1637"/>
    </location>
</feature>
<dbReference type="InterPro" id="IPR036116">
    <property type="entry name" value="FN3_sf"/>
</dbReference>
<dbReference type="SMART" id="SM00060">
    <property type="entry name" value="FN3"/>
    <property type="match status" value="4"/>
</dbReference>
<dbReference type="Pfam" id="PF17803">
    <property type="entry name" value="Cadherin_4"/>
    <property type="match status" value="1"/>
</dbReference>
<keyword evidence="1" id="KW-0326">Glycosidase</keyword>
<dbReference type="Pfam" id="PF00041">
    <property type="entry name" value="fn3"/>
    <property type="match status" value="1"/>
</dbReference>
<dbReference type="InterPro" id="IPR013783">
    <property type="entry name" value="Ig-like_fold"/>
</dbReference>
<feature type="region of interest" description="Disordered" evidence="3">
    <location>
        <begin position="1623"/>
        <end position="1684"/>
    </location>
</feature>
<feature type="compositionally biased region" description="Polar residues" evidence="3">
    <location>
        <begin position="1659"/>
        <end position="1684"/>
    </location>
</feature>
<dbReference type="EMBL" id="CP072384">
    <property type="protein sequence ID" value="QUC07359.1"/>
    <property type="molecule type" value="Genomic_DNA"/>
</dbReference>
<feature type="compositionally biased region" description="Basic and acidic residues" evidence="3">
    <location>
        <begin position="355"/>
        <end position="379"/>
    </location>
</feature>
<keyword evidence="1" id="KW-0378">Hydrolase</keyword>
<dbReference type="Pfam" id="PF17963">
    <property type="entry name" value="Big_9"/>
    <property type="match status" value="7"/>
</dbReference>
<evidence type="ECO:0000259" key="4">
    <source>
        <dbReference type="PROSITE" id="PS50853"/>
    </source>
</evidence>
<feature type="region of interest" description="Disordered" evidence="3">
    <location>
        <begin position="1992"/>
        <end position="2025"/>
    </location>
</feature>
<dbReference type="SUPFAM" id="SSF49265">
    <property type="entry name" value="Fibronectin type III"/>
    <property type="match status" value="2"/>
</dbReference>
<dbReference type="Gene3D" id="2.60.40.3440">
    <property type="match status" value="1"/>
</dbReference>
<evidence type="ECO:0000313" key="6">
    <source>
        <dbReference type="Proteomes" id="UP000678513"/>
    </source>
</evidence>
<evidence type="ECO:0000256" key="1">
    <source>
        <dbReference type="ARBA" id="ARBA00023295"/>
    </source>
</evidence>
<sequence>MALVTRRRVETALVGLVALSLGVLALIHRGVPAADVELNDGGVWVTNQTQRLVGHLNHESQTIDGAIRPSASSFDVTQSAGNVLVRSADSVQPVDVASVAFLGEAGVAGVLVAHGGDEVLFADQSEGRIWATDTRGAAGFSLTAEPLLKGLDTPRVAVGTDGTGYVLTAEGQLRTVTGTDSEATVREQGQKVNGRLSDSAQLTVVGDKVAVLDGTTLTVDGRAVEDPGFEGGIVQQPSGPSSMVVVATPSELIKVEIASGRITRESISSGKPVAPVQLQGCIHALWAESGYYMRDCGGRDYEKTQHPELASAKQPVFRTNRKVVVINDEVTGDVFLPLKQMAKVNNWEQVESQLEDEKQKKDPEETEKSQTREFSEEQHPPQAVDDDLGARPGTATVLPVLMNDIDQDGDVLTAVLRDVPEGVKLSLAKEGRAIRIEVPADAKGPITFTYQAFDGVDVSNVATVTVNLRSENENSAPRRVRDSQVNISERASASYSVLADWVDPDGDPIYLQQASAENSLEMTWRPDGYVSLKDLGKGGPGHRAVNLTVSDGRDAATGELAAQVSPGSTNSPPVANNDHYVATVGQAITLEPRSNDTDADSDELKLVEVSAAPADTEIKPDYQAGTIRFVASKPGNYTLVYGITDGPNNAKGRIRVDVVDPNSSGLQPVPENDLGLLPSNGSVSINALENDFDPAGGVLAIQGVSQADAPGLNIEVVKHSQLRITAPAGIDTPQSFTYTVSNGHESATAKVLVIPKEPPATVQSPVATPDSTNVRVGDLVTVPVLSNDYSPADLDLSLAPELDVRSDPALGEFFISDGMVRFRAGSEAGTAEAIYTVRDSQGNPASTTVTINIRAMDVRNEQPAPKQLDSRTFAGSSVRIPVPLDGIDPDGDSVTLGGLGGQVPKLGAVKVEGNYLVYEAAKGVSGTDTFTYRVLDRFGAEGEGVIRVGVVPPPAANQPPVAVADEVSARPSTRLEIPALANDIDPDGDQLQLVKGSAAATDSSWEPKAQTRGQRIVVVTPPEEGVYHLYYTITDGGGVSDRGVVTVRVDSKVSPRAPVANDDVVPAAKIAGTDQVEVPVLENDSDPDGVVSELKVTAESPATVKGGTVTVPVSDERQIVLYTITDADGLSSRAAIVVPGRAAVPPAINTSRGQARVKAGEPLNIRFQDWVVTRPGRTARLTSVDSVLAGPGGSAEAGNNGVKVVDDQTIEFTPDKSFAGQTTVSFEVTDGQSMDDPQALKSKLSLSVIVEGDGQQPPQLRPTQLRVAPGEPAQQISLSAMVTDPNPGDNDTMTYSLVSTDGPVQASVSGQELTISVPTGTPVGASASVVVQAHDGSTEPVNMTIPVTVIASTRPPMTVSEVVERDGRVGNPVSFDLSRLVTNPFADSGGEITLVGSPQVRGSATVSAEGRTLTITPTDPGTGADSVDDVLVSYRVADATNDPSRERTGIIRIVVKDVPRAPTAVTAQYVSSQTARVSWTHAGWRGATPKGFTVFWRGGSKTCGLQTTCDIPGLANSGRYTFTVKAEVEESDLNSRSPQSAPSNEILVDALPSKPSAPVPAFGDQQISLAWDAATVPGGGSPVTRYTVTMYPGGQKQETTATSLTWTGLTNGQAYTFTVTAHNRLTDENSQLTPPTSDESRAETPAGAPSDQGEPKVTMDTSSSSVKPRANITWSPPGNPNGDSNFRYVVTDENGREVCPEQQSTTCTTPMDPSTETVTFTVRSTNKSGQWSAPSPASNAVRAFQPPGAPTRFSLKPTGKGNEVQFDFGAASGNGVKESEITYRWSAGGHSGTVKPGTTVVTSSAFQLGQSVTVRLVAVANVLGQTSEGEAATATVTAYGPPQAPVVSSEGGVEQASLRWQVPGSSNGARVKQVEITTTVKAEGKDAKTDTWTTDDLSGSVDKGDGRKQNVCVKARAQNEHGVWSEYSSESCASTWGDKKATLTRDDSYNCQGQGWGCLKVTVQNWEPGETTCKLPSPRRHDDDEKIKIRVRRIDPSGNGASDPFPADLLSEGYGDGKDVTGECK</sequence>
<feature type="domain" description="Fibronectin type-III" evidence="4">
    <location>
        <begin position="1461"/>
        <end position="1550"/>
    </location>
</feature>
<feature type="domain" description="Fibronectin type-III" evidence="4">
    <location>
        <begin position="1551"/>
        <end position="1647"/>
    </location>
</feature>
<feature type="domain" description="Fibronectin type-III" evidence="4">
    <location>
        <begin position="1841"/>
        <end position="1938"/>
    </location>
</feature>
<evidence type="ECO:0000313" key="5">
    <source>
        <dbReference type="EMBL" id="QUC07359.1"/>
    </source>
</evidence>
<dbReference type="CDD" id="cd00063">
    <property type="entry name" value="FN3"/>
    <property type="match status" value="3"/>
</dbReference>
<accession>A0ABX7Y2G8</accession>
<name>A0ABX7Y2G8_9ACTN</name>
<organism evidence="5 6">
    <name type="scientific">Arachnia rubra</name>
    <dbReference type="NCBI Taxonomy" id="1547448"/>
    <lineage>
        <taxon>Bacteria</taxon>
        <taxon>Bacillati</taxon>
        <taxon>Actinomycetota</taxon>
        <taxon>Actinomycetes</taxon>
        <taxon>Propionibacteriales</taxon>
        <taxon>Propionibacteriaceae</taxon>
        <taxon>Arachnia</taxon>
    </lineage>
</organism>
<dbReference type="Proteomes" id="UP000678513">
    <property type="component" value="Chromosome"/>
</dbReference>